<dbReference type="EC" id="2.7.7.65" evidence="1"/>
<dbReference type="PANTHER" id="PTHR45138">
    <property type="entry name" value="REGULATORY COMPONENTS OF SENSORY TRANSDUCTION SYSTEM"/>
    <property type="match status" value="1"/>
</dbReference>
<dbReference type="GO" id="GO:0052621">
    <property type="term" value="F:diguanylate cyclase activity"/>
    <property type="evidence" value="ECO:0007669"/>
    <property type="project" value="UniProtKB-EC"/>
</dbReference>
<organism evidence="5 6">
    <name type="scientific">Methylobacillus methanolivorans</name>
    <dbReference type="NCBI Taxonomy" id="1848927"/>
    <lineage>
        <taxon>Bacteria</taxon>
        <taxon>Pseudomonadati</taxon>
        <taxon>Pseudomonadota</taxon>
        <taxon>Betaproteobacteria</taxon>
        <taxon>Nitrosomonadales</taxon>
        <taxon>Methylophilaceae</taxon>
        <taxon>Methylobacillus</taxon>
    </lineage>
</organism>
<dbReference type="Gene3D" id="3.30.450.20">
    <property type="entry name" value="PAS domain"/>
    <property type="match status" value="1"/>
</dbReference>
<feature type="domain" description="GGDEF" evidence="4">
    <location>
        <begin position="350"/>
        <end position="482"/>
    </location>
</feature>
<keyword evidence="5" id="KW-0548">Nucleotidyltransferase</keyword>
<dbReference type="RefSeq" id="WP_400880248.1">
    <property type="nucleotide sequence ID" value="NZ_JBIWXY010000001.1"/>
</dbReference>
<dbReference type="PROSITE" id="PS50887">
    <property type="entry name" value="GGDEF"/>
    <property type="match status" value="1"/>
</dbReference>
<evidence type="ECO:0000313" key="6">
    <source>
        <dbReference type="Proteomes" id="UP001617669"/>
    </source>
</evidence>
<dbReference type="CDD" id="cd01949">
    <property type="entry name" value="GGDEF"/>
    <property type="match status" value="1"/>
</dbReference>
<dbReference type="SMART" id="SM00267">
    <property type="entry name" value="GGDEF"/>
    <property type="match status" value="1"/>
</dbReference>
<dbReference type="SUPFAM" id="SSF55073">
    <property type="entry name" value="Nucleotide cyclase"/>
    <property type="match status" value="1"/>
</dbReference>
<evidence type="ECO:0000256" key="1">
    <source>
        <dbReference type="ARBA" id="ARBA00012528"/>
    </source>
</evidence>
<dbReference type="Gene3D" id="3.30.70.270">
    <property type="match status" value="1"/>
</dbReference>
<reference evidence="5 6" key="1">
    <citation type="submission" date="2024-11" db="EMBL/GenBank/DDBJ databases">
        <authorList>
            <person name="Kaparullina E.N."/>
            <person name="Delegan Y.A."/>
            <person name="Doronina N.V."/>
        </authorList>
    </citation>
    <scope>NUCLEOTIDE SEQUENCE [LARGE SCALE GENOMIC DNA]</scope>
    <source>
        <strain evidence="5 6">7sh_L</strain>
    </source>
</reference>
<feature type="transmembrane region" description="Helical" evidence="3">
    <location>
        <begin position="287"/>
        <end position="309"/>
    </location>
</feature>
<sequence length="482" mass="54501">MSRHKLIFLIIAILATGFIATSLVSYHVSRLSIHNAIVDSTLPLSSDNIYSEIQKDLIRPIFISSMMASDTFLRDWVLDGEAEVDKISRYLQEVQTQYGAFVTFLVSDRTSNYYYGKGILKQVKPGEERDVWYYRVREMQNPYEINVDKDMAHADALTIFINYRVQDYAGQYLGAVGVGLTVDSVQKLISHYQERFKRDVYFVDPDGVIRLSGSKQHAVGHSMHKKPGLAGIFQQVLAKEGNHGGSFQYEDAETQQLVNVRYIPELHWYLFVGQDEQEATSDIRQALHINLLLCLVITAIVVTLTHVALRRYQDKLEKMATTDTLTSLPNRRAFDVVINVFLNENERARSTLAFIVLDVDHFKSINDRLGHLGGDHVLTQMARTIKANTRAADFVCRWGGEEFLIVMKDCDEHNAMLLAEKIRSAIEHELVDYKGTQISMTASLGVAVARAGEKLEPVLERADQAMYAAKMAGRNQVSVSRA</sequence>
<evidence type="ECO:0000256" key="3">
    <source>
        <dbReference type="SAM" id="Phobius"/>
    </source>
</evidence>
<dbReference type="EMBL" id="JBIWXY010000001">
    <property type="protein sequence ID" value="MFJ5445644.1"/>
    <property type="molecule type" value="Genomic_DNA"/>
</dbReference>
<dbReference type="Proteomes" id="UP001617669">
    <property type="component" value="Unassembled WGS sequence"/>
</dbReference>
<dbReference type="NCBIfam" id="TIGR00254">
    <property type="entry name" value="GGDEF"/>
    <property type="match status" value="1"/>
</dbReference>
<dbReference type="Pfam" id="PF00990">
    <property type="entry name" value="GGDEF"/>
    <property type="match status" value="1"/>
</dbReference>
<dbReference type="InterPro" id="IPR050469">
    <property type="entry name" value="Diguanylate_Cyclase"/>
</dbReference>
<evidence type="ECO:0000259" key="4">
    <source>
        <dbReference type="PROSITE" id="PS50887"/>
    </source>
</evidence>
<name>A0ABW8GKF7_9PROT</name>
<dbReference type="InterPro" id="IPR029787">
    <property type="entry name" value="Nucleotide_cyclase"/>
</dbReference>
<keyword evidence="5" id="KW-0808">Transferase</keyword>
<dbReference type="PANTHER" id="PTHR45138:SF9">
    <property type="entry name" value="DIGUANYLATE CYCLASE DGCM-RELATED"/>
    <property type="match status" value="1"/>
</dbReference>
<keyword evidence="3" id="KW-1133">Transmembrane helix</keyword>
<dbReference type="InterPro" id="IPR043128">
    <property type="entry name" value="Rev_trsase/Diguanyl_cyclase"/>
</dbReference>
<gene>
    <name evidence="5" type="ORF">ACIKP9_05330</name>
</gene>
<evidence type="ECO:0000313" key="5">
    <source>
        <dbReference type="EMBL" id="MFJ5445644.1"/>
    </source>
</evidence>
<protein>
    <recommendedName>
        <fullName evidence="1">diguanylate cyclase</fullName>
        <ecNumber evidence="1">2.7.7.65</ecNumber>
    </recommendedName>
</protein>
<comment type="catalytic activity">
    <reaction evidence="2">
        <text>2 GTP = 3',3'-c-di-GMP + 2 diphosphate</text>
        <dbReference type="Rhea" id="RHEA:24898"/>
        <dbReference type="ChEBI" id="CHEBI:33019"/>
        <dbReference type="ChEBI" id="CHEBI:37565"/>
        <dbReference type="ChEBI" id="CHEBI:58805"/>
        <dbReference type="EC" id="2.7.7.65"/>
    </reaction>
</comment>
<comment type="caution">
    <text evidence="5">The sequence shown here is derived from an EMBL/GenBank/DDBJ whole genome shotgun (WGS) entry which is preliminary data.</text>
</comment>
<keyword evidence="3" id="KW-0472">Membrane</keyword>
<accession>A0ABW8GKF7</accession>
<keyword evidence="6" id="KW-1185">Reference proteome</keyword>
<proteinExistence type="predicted"/>
<dbReference type="InterPro" id="IPR000160">
    <property type="entry name" value="GGDEF_dom"/>
</dbReference>
<evidence type="ECO:0000256" key="2">
    <source>
        <dbReference type="ARBA" id="ARBA00034247"/>
    </source>
</evidence>
<keyword evidence="3" id="KW-0812">Transmembrane</keyword>